<proteinExistence type="inferred from homology"/>
<evidence type="ECO:0000313" key="10">
    <source>
        <dbReference type="Proteomes" id="UP001199319"/>
    </source>
</evidence>
<evidence type="ECO:0000313" key="9">
    <source>
        <dbReference type="EMBL" id="MCC2129263.1"/>
    </source>
</evidence>
<dbReference type="GO" id="GO:0046872">
    <property type="term" value="F:metal ion binding"/>
    <property type="evidence" value="ECO:0007669"/>
    <property type="project" value="InterPro"/>
</dbReference>
<dbReference type="Pfam" id="PF01676">
    <property type="entry name" value="Metalloenzyme"/>
    <property type="match status" value="1"/>
</dbReference>
<dbReference type="InterPro" id="IPR017850">
    <property type="entry name" value="Alkaline_phosphatase_core_sf"/>
</dbReference>
<dbReference type="PANTHER" id="PTHR31209:SF0">
    <property type="entry name" value="METALLOENZYME DOMAIN-CONTAINING PROTEIN"/>
    <property type="match status" value="1"/>
</dbReference>
<evidence type="ECO:0000256" key="1">
    <source>
        <dbReference type="ARBA" id="ARBA00000370"/>
    </source>
</evidence>
<dbReference type="Gene3D" id="3.40.720.10">
    <property type="entry name" value="Alkaline Phosphatase, subunit A"/>
    <property type="match status" value="1"/>
</dbReference>
<evidence type="ECO:0000256" key="7">
    <source>
        <dbReference type="SAM" id="MobiDB-lite"/>
    </source>
</evidence>
<feature type="region of interest" description="Disordered" evidence="7">
    <location>
        <begin position="281"/>
        <end position="302"/>
    </location>
</feature>
<keyword evidence="5" id="KW-0324">Glycolysis</keyword>
<comment type="catalytic activity">
    <reaction evidence="1">
        <text>(2R)-2-phosphoglycerate = (2R)-3-phosphoglycerate</text>
        <dbReference type="Rhea" id="RHEA:15901"/>
        <dbReference type="ChEBI" id="CHEBI:58272"/>
        <dbReference type="ChEBI" id="CHEBI:58289"/>
        <dbReference type="EC" id="5.4.2.12"/>
    </reaction>
</comment>
<name>A0AAE3AG08_9FIRM</name>
<reference evidence="9" key="1">
    <citation type="submission" date="2021-10" db="EMBL/GenBank/DDBJ databases">
        <title>Anaerobic single-cell dispensing facilitates the cultivation of human gut bacteria.</title>
        <authorList>
            <person name="Afrizal A."/>
        </authorList>
    </citation>
    <scope>NUCLEOTIDE SEQUENCE</scope>
    <source>
        <strain evidence="9">CLA-AA-H272</strain>
    </source>
</reference>
<evidence type="ECO:0000256" key="5">
    <source>
        <dbReference type="ARBA" id="ARBA00023152"/>
    </source>
</evidence>
<protein>
    <submittedName>
        <fullName evidence="9">Alkaline phosphatase family protein</fullName>
    </submittedName>
</protein>
<dbReference type="Proteomes" id="UP001199319">
    <property type="component" value="Unassembled WGS sequence"/>
</dbReference>
<comment type="caution">
    <text evidence="9">The sequence shown here is derived from an EMBL/GenBank/DDBJ whole genome shotgun (WGS) entry which is preliminary data.</text>
</comment>
<dbReference type="InterPro" id="IPR006124">
    <property type="entry name" value="Metalloenzyme"/>
</dbReference>
<evidence type="ECO:0000256" key="6">
    <source>
        <dbReference type="ARBA" id="ARBA00023235"/>
    </source>
</evidence>
<evidence type="ECO:0000259" key="8">
    <source>
        <dbReference type="Pfam" id="PF01676"/>
    </source>
</evidence>
<evidence type="ECO:0000256" key="3">
    <source>
        <dbReference type="ARBA" id="ARBA00004921"/>
    </source>
</evidence>
<evidence type="ECO:0000256" key="4">
    <source>
        <dbReference type="ARBA" id="ARBA00005524"/>
    </source>
</evidence>
<keyword evidence="10" id="KW-1185">Reference proteome</keyword>
<keyword evidence="6" id="KW-0413">Isomerase</keyword>
<organism evidence="9 10">
    <name type="scientific">Brotocaccenecus cirricatena</name>
    <dbReference type="NCBI Taxonomy" id="3064195"/>
    <lineage>
        <taxon>Bacteria</taxon>
        <taxon>Bacillati</taxon>
        <taxon>Bacillota</taxon>
        <taxon>Clostridia</taxon>
        <taxon>Eubacteriales</taxon>
        <taxon>Oscillospiraceae</taxon>
        <taxon>Brotocaccenecus</taxon>
    </lineage>
</organism>
<feature type="domain" description="Metalloenzyme" evidence="8">
    <location>
        <begin position="183"/>
        <end position="298"/>
    </location>
</feature>
<dbReference type="GO" id="GO:0004619">
    <property type="term" value="F:phosphoglycerate mutase activity"/>
    <property type="evidence" value="ECO:0007669"/>
    <property type="project" value="UniProtKB-EC"/>
</dbReference>
<evidence type="ECO:0000256" key="2">
    <source>
        <dbReference type="ARBA" id="ARBA00002315"/>
    </source>
</evidence>
<dbReference type="AlphaFoldDB" id="A0AAE3AG08"/>
<comment type="similarity">
    <text evidence="4">Belongs to the BPG-independent phosphoglycerate mutase family. A-PGAM subfamily.</text>
</comment>
<dbReference type="InterPro" id="IPR004456">
    <property type="entry name" value="Pglycerate_mutase_ApgM"/>
</dbReference>
<gene>
    <name evidence="9" type="ORF">LKD37_06985</name>
</gene>
<dbReference type="RefSeq" id="WP_302928544.1">
    <property type="nucleotide sequence ID" value="NZ_JAJEPW010000016.1"/>
</dbReference>
<comment type="pathway">
    <text evidence="3">Carbohydrate degradation.</text>
</comment>
<accession>A0AAE3AG08</accession>
<dbReference type="PANTHER" id="PTHR31209">
    <property type="entry name" value="COFACTOR-INDEPENDENT PHOSPHOGLYCERATE MUTASE"/>
    <property type="match status" value="1"/>
</dbReference>
<dbReference type="SUPFAM" id="SSF53649">
    <property type="entry name" value="Alkaline phosphatase-like"/>
    <property type="match status" value="1"/>
</dbReference>
<sequence length="302" mass="32899">MSRILCVIDGMTDPHFQVERYGHLASMGSVRYVDTCGGFPPETLHCVLRLLGVTDLPVHLRGYVEALGAGIPVRPDDLLLRGSCYTLDGEGCCTMPCCAPAKVEDPAFTYYRLGGYQALLVFPHMAHTVNNIVTQIPSGGQRALCPQGSLVLRHAFERLLTKERCMLLWGQSVPVALPPFPQKSAVICGKELVKGIARLLHMELFPVKGATGDVDTDLDAKTEAALRAAERCPFVLLHINGADEAAHRHDSAEKETFLRRVDDRVLSRLLASEHEIVVASDHGADPESGAHLGGPQPFFTSR</sequence>
<dbReference type="GO" id="GO:0006096">
    <property type="term" value="P:glycolytic process"/>
    <property type="evidence" value="ECO:0007669"/>
    <property type="project" value="UniProtKB-KW"/>
</dbReference>
<dbReference type="EMBL" id="JAJEPW010000016">
    <property type="protein sequence ID" value="MCC2129263.1"/>
    <property type="molecule type" value="Genomic_DNA"/>
</dbReference>
<comment type="function">
    <text evidence="2">Catalyzes the interconversion of 2-phosphoglycerate and 3-phosphoglycerate.</text>
</comment>